<evidence type="ECO:0000313" key="2">
    <source>
        <dbReference type="Proteomes" id="UP000216306"/>
    </source>
</evidence>
<organism evidence="1 2">
    <name type="scientific">Pseudomonas savastanoi pv. nerii</name>
    <dbReference type="NCBI Taxonomy" id="360921"/>
    <lineage>
        <taxon>Bacteria</taxon>
        <taxon>Pseudomonadati</taxon>
        <taxon>Pseudomonadota</taxon>
        <taxon>Gammaproteobacteria</taxon>
        <taxon>Pseudomonadales</taxon>
        <taxon>Pseudomonadaceae</taxon>
        <taxon>Pseudomonas</taxon>
    </lineage>
</organism>
<dbReference type="AlphaFoldDB" id="A0AB73Q129"/>
<dbReference type="Proteomes" id="UP000216306">
    <property type="component" value="Unassembled WGS sequence"/>
</dbReference>
<comment type="caution">
    <text evidence="1">The sequence shown here is derived from an EMBL/GenBank/DDBJ whole genome shotgun (WGS) entry which is preliminary data.</text>
</comment>
<accession>A0AB73Q129</accession>
<dbReference type="EMBL" id="NIAY01000170">
    <property type="protein sequence ID" value="PAB25640.1"/>
    <property type="molecule type" value="Genomic_DNA"/>
</dbReference>
<name>A0AB73Q129_PSESS</name>
<protein>
    <recommendedName>
        <fullName evidence="3">Secreted protein</fullName>
    </recommendedName>
</protein>
<evidence type="ECO:0000313" key="1">
    <source>
        <dbReference type="EMBL" id="PAB25640.1"/>
    </source>
</evidence>
<proteinExistence type="predicted"/>
<reference evidence="1 2" key="1">
    <citation type="submission" date="2017-05" db="EMBL/GenBank/DDBJ databases">
        <title>Comparative genomic of Pseudomonas savastanoi pathovars.</title>
        <authorList>
            <person name="Pintado A."/>
            <person name="Moreno-Perez A."/>
            <person name="Caballo-Ponce E."/>
            <person name="Murillo J."/>
            <person name="Bardaji L."/>
            <person name="Cerboneschi M."/>
            <person name="Rodriguez-Palenzuela P."/>
            <person name="Ramos C."/>
            <person name="Tegli S."/>
        </authorList>
    </citation>
    <scope>NUCLEOTIDE SEQUENCE [LARGE SCALE GENOMIC DNA]</scope>
    <source>
        <strain evidence="1 2">ESC 23</strain>
    </source>
</reference>
<sequence length="66" mass="7682">MCLLARAAVNYLFQRLLLIMRRPMLAHCSLGKLIGEFGNSRKRCDRPLQFTLNSTQQSCEVLRRRS</sequence>
<gene>
    <name evidence="1" type="ORF">CC205_26080</name>
</gene>
<evidence type="ECO:0008006" key="3">
    <source>
        <dbReference type="Google" id="ProtNLM"/>
    </source>
</evidence>